<keyword evidence="4" id="KW-1185">Reference proteome</keyword>
<dbReference type="SMART" id="SM00856">
    <property type="entry name" value="PMEI"/>
    <property type="match status" value="1"/>
</dbReference>
<name>A0ABS8T9T7_DATST</name>
<proteinExistence type="predicted"/>
<dbReference type="InterPro" id="IPR006501">
    <property type="entry name" value="Pectinesterase_inhib_dom"/>
</dbReference>
<evidence type="ECO:0000313" key="4">
    <source>
        <dbReference type="Proteomes" id="UP000823775"/>
    </source>
</evidence>
<dbReference type="SUPFAM" id="SSF101148">
    <property type="entry name" value="Plant invertase/pectin methylesterase inhibitor"/>
    <property type="match status" value="1"/>
</dbReference>
<evidence type="ECO:0000313" key="3">
    <source>
        <dbReference type="EMBL" id="MCD7467710.1"/>
    </source>
</evidence>
<dbReference type="Pfam" id="PF04043">
    <property type="entry name" value="PMEI"/>
    <property type="match status" value="1"/>
</dbReference>
<protein>
    <recommendedName>
        <fullName evidence="2">Pectinesterase inhibitor domain-containing protein</fullName>
    </recommendedName>
</protein>
<evidence type="ECO:0000259" key="2">
    <source>
        <dbReference type="SMART" id="SM00856"/>
    </source>
</evidence>
<comment type="caution">
    <text evidence="3">The sequence shown here is derived from an EMBL/GenBank/DDBJ whole genome shotgun (WGS) entry which is preliminary data.</text>
</comment>
<dbReference type="PANTHER" id="PTHR31890:SF18">
    <property type="entry name" value="P18 PROTEIN"/>
    <property type="match status" value="1"/>
</dbReference>
<dbReference type="Proteomes" id="UP000823775">
    <property type="component" value="Unassembled WGS sequence"/>
</dbReference>
<feature type="domain" description="Pectinesterase inhibitor" evidence="2">
    <location>
        <begin position="26"/>
        <end position="171"/>
    </location>
</feature>
<dbReference type="Gene3D" id="1.20.140.40">
    <property type="entry name" value="Invertase/pectin methylesterase inhibitor family protein"/>
    <property type="match status" value="1"/>
</dbReference>
<feature type="chain" id="PRO_5046938642" description="Pectinesterase inhibitor domain-containing protein" evidence="1">
    <location>
        <begin position="27"/>
        <end position="183"/>
    </location>
</feature>
<organism evidence="3 4">
    <name type="scientific">Datura stramonium</name>
    <name type="common">Jimsonweed</name>
    <name type="synonym">Common thornapple</name>
    <dbReference type="NCBI Taxonomy" id="4076"/>
    <lineage>
        <taxon>Eukaryota</taxon>
        <taxon>Viridiplantae</taxon>
        <taxon>Streptophyta</taxon>
        <taxon>Embryophyta</taxon>
        <taxon>Tracheophyta</taxon>
        <taxon>Spermatophyta</taxon>
        <taxon>Magnoliopsida</taxon>
        <taxon>eudicotyledons</taxon>
        <taxon>Gunneridae</taxon>
        <taxon>Pentapetalae</taxon>
        <taxon>asterids</taxon>
        <taxon>lamiids</taxon>
        <taxon>Solanales</taxon>
        <taxon>Solanaceae</taxon>
        <taxon>Solanoideae</taxon>
        <taxon>Datureae</taxon>
        <taxon>Datura</taxon>
    </lineage>
</organism>
<keyword evidence="1" id="KW-0732">Signal</keyword>
<gene>
    <name evidence="3" type="ORF">HAX54_005275</name>
</gene>
<reference evidence="3 4" key="1">
    <citation type="journal article" date="2021" name="BMC Genomics">
        <title>Datura genome reveals duplications of psychoactive alkaloid biosynthetic genes and high mutation rate following tissue culture.</title>
        <authorList>
            <person name="Rajewski A."/>
            <person name="Carter-House D."/>
            <person name="Stajich J."/>
            <person name="Litt A."/>
        </authorList>
    </citation>
    <scope>NUCLEOTIDE SEQUENCE [LARGE SCALE GENOMIC DNA]</scope>
    <source>
        <strain evidence="3">AR-01</strain>
    </source>
</reference>
<sequence>MASLHKLPVLIILSILYFFSPQSINADEDLLKLACASSDAVQLCTDLLKNDKEITAAATTNEVDLGLTIMKSIIAKTKVTHDYILKKKSENPVFDVCEKEWLDMVSGFERILEVTTKNKGYKEDTDDYDFHNVGEAIGSCERDLENKKIVDPEIKEKGDIVGKLMAAANGVLTHQKLKKEGQI</sequence>
<accession>A0ABS8T9T7</accession>
<evidence type="ECO:0000256" key="1">
    <source>
        <dbReference type="SAM" id="SignalP"/>
    </source>
</evidence>
<feature type="signal peptide" evidence="1">
    <location>
        <begin position="1"/>
        <end position="26"/>
    </location>
</feature>
<dbReference type="EMBL" id="JACEIK010001259">
    <property type="protein sequence ID" value="MCD7467710.1"/>
    <property type="molecule type" value="Genomic_DNA"/>
</dbReference>
<dbReference type="PANTHER" id="PTHR31890">
    <property type="entry name" value="PLANT INVERTASE/PECTIN METHYLESTERASE INHIBITOR SUPERFAMILY PROTEIN"/>
    <property type="match status" value="1"/>
</dbReference>
<dbReference type="InterPro" id="IPR035513">
    <property type="entry name" value="Invertase/methylesterase_inhib"/>
</dbReference>